<dbReference type="CDD" id="cd07197">
    <property type="entry name" value="nitrilase"/>
    <property type="match status" value="1"/>
</dbReference>
<dbReference type="SUPFAM" id="SSF56317">
    <property type="entry name" value="Carbon-nitrogen hydrolase"/>
    <property type="match status" value="1"/>
</dbReference>
<dbReference type="GO" id="GO:0016811">
    <property type="term" value="F:hydrolase activity, acting on carbon-nitrogen (but not peptide) bonds, in linear amides"/>
    <property type="evidence" value="ECO:0007669"/>
    <property type="project" value="TreeGrafter"/>
</dbReference>
<evidence type="ECO:0000313" key="3">
    <source>
        <dbReference type="Proteomes" id="UP000254000"/>
    </source>
</evidence>
<protein>
    <submittedName>
        <fullName evidence="2">Carbon-nitrogen hydrolase family protein</fullName>
    </submittedName>
</protein>
<keyword evidence="1 2" id="KW-0378">Hydrolase</keyword>
<gene>
    <name evidence="2" type="ORF">C1877_01955</name>
</gene>
<dbReference type="GeneID" id="78358478"/>
<keyword evidence="3" id="KW-1185">Reference proteome</keyword>
<dbReference type="PROSITE" id="PS50263">
    <property type="entry name" value="CN_HYDROLASE"/>
    <property type="match status" value="1"/>
</dbReference>
<dbReference type="PANTHER" id="PTHR43674:SF16">
    <property type="entry name" value="CARBON-NITROGEN FAMILY, PUTATIVE (AFU_ORTHOLOGUE AFUA_5G02350)-RELATED"/>
    <property type="match status" value="1"/>
</dbReference>
<name>A0A369M9R7_9ACTN</name>
<evidence type="ECO:0000256" key="1">
    <source>
        <dbReference type="ARBA" id="ARBA00022801"/>
    </source>
</evidence>
<sequence>MAVIASVAMDLARDKAENKAKMTTFIEEAAEKDVDLILFPELALGGLPEKPMFVFDPQDAFYQHETAELVPEGDSVHYFAELAVRHDIYIAWGMTEQSHESWDMIYNTLVLVGPEGYVGKYRKVHLPLTERIMMYPGEGDYPVFDTRIGKVGLMICFDKAYPEVARTLALKGADILLCPTAWPSIETSEDDNDYKAGNVFSFARALENMCFFVDSCVSGPFEMGHSRIIGPNPMQVCATTGFEEGMAVADVDVHGEIAKARIASMAGSDLLKDRKPATYGELVKPNRRNPISGDIGQFTE</sequence>
<dbReference type="InterPro" id="IPR050345">
    <property type="entry name" value="Aliph_Amidase/BUP"/>
</dbReference>
<evidence type="ECO:0000313" key="2">
    <source>
        <dbReference type="EMBL" id="RDB67226.1"/>
    </source>
</evidence>
<dbReference type="OrthoDB" id="9811121at2"/>
<dbReference type="PANTHER" id="PTHR43674">
    <property type="entry name" value="NITRILASE C965.09-RELATED"/>
    <property type="match status" value="1"/>
</dbReference>
<dbReference type="RefSeq" id="WP_083809111.1">
    <property type="nucleotide sequence ID" value="NZ_CABMMS010000001.1"/>
</dbReference>
<dbReference type="Pfam" id="PF00795">
    <property type="entry name" value="CN_hydrolase"/>
    <property type="match status" value="1"/>
</dbReference>
<accession>A0A369M9R7</accession>
<dbReference type="InterPro" id="IPR036526">
    <property type="entry name" value="C-N_Hydrolase_sf"/>
</dbReference>
<dbReference type="Gene3D" id="3.60.110.10">
    <property type="entry name" value="Carbon-nitrogen hydrolase"/>
    <property type="match status" value="1"/>
</dbReference>
<organism evidence="2 3">
    <name type="scientific">Gordonibacter pamelaeae</name>
    <dbReference type="NCBI Taxonomy" id="471189"/>
    <lineage>
        <taxon>Bacteria</taxon>
        <taxon>Bacillati</taxon>
        <taxon>Actinomycetota</taxon>
        <taxon>Coriobacteriia</taxon>
        <taxon>Eggerthellales</taxon>
        <taxon>Eggerthellaceae</taxon>
        <taxon>Gordonibacter</taxon>
    </lineage>
</organism>
<proteinExistence type="predicted"/>
<comment type="caution">
    <text evidence="2">The sequence shown here is derived from an EMBL/GenBank/DDBJ whole genome shotgun (WGS) entry which is preliminary data.</text>
</comment>
<reference evidence="2 3" key="1">
    <citation type="journal article" date="2018" name="Elife">
        <title>Discovery and characterization of a prevalent human gut bacterial enzyme sufficient for the inactivation of a family of plant toxins.</title>
        <authorList>
            <person name="Koppel N."/>
            <person name="Bisanz J.E."/>
            <person name="Pandelia M.E."/>
            <person name="Turnbaugh P.J."/>
            <person name="Balskus E.P."/>
        </authorList>
    </citation>
    <scope>NUCLEOTIDE SEQUENCE [LARGE SCALE GENOMIC DNA]</scope>
    <source>
        <strain evidence="2 3">3C</strain>
    </source>
</reference>
<dbReference type="Proteomes" id="UP000254000">
    <property type="component" value="Unassembled WGS sequence"/>
</dbReference>
<dbReference type="AlphaFoldDB" id="A0A369M9R7"/>
<dbReference type="EMBL" id="PPTS01000001">
    <property type="protein sequence ID" value="RDB67226.1"/>
    <property type="molecule type" value="Genomic_DNA"/>
</dbReference>
<dbReference type="InterPro" id="IPR003010">
    <property type="entry name" value="C-N_Hydrolase"/>
</dbReference>